<organism evidence="1">
    <name type="scientific">Anopheles sinensis</name>
    <name type="common">Mosquito</name>
    <dbReference type="NCBI Taxonomy" id="74873"/>
    <lineage>
        <taxon>Eukaryota</taxon>
        <taxon>Metazoa</taxon>
        <taxon>Ecdysozoa</taxon>
        <taxon>Arthropoda</taxon>
        <taxon>Hexapoda</taxon>
        <taxon>Insecta</taxon>
        <taxon>Pterygota</taxon>
        <taxon>Neoptera</taxon>
        <taxon>Endopterygota</taxon>
        <taxon>Diptera</taxon>
        <taxon>Nematocera</taxon>
        <taxon>Culicoidea</taxon>
        <taxon>Culicidae</taxon>
        <taxon>Anophelinae</taxon>
        <taxon>Anopheles</taxon>
    </lineage>
</organism>
<name>A0A084VM19_ANOSI</name>
<dbReference type="AlphaFoldDB" id="A0A084VM19"/>
<proteinExistence type="predicted"/>
<keyword evidence="3" id="KW-1185">Reference proteome</keyword>
<dbReference type="EMBL" id="ATLV01014575">
    <property type="status" value="NOT_ANNOTATED_CDS"/>
    <property type="molecule type" value="Genomic_DNA"/>
</dbReference>
<gene>
    <name evidence="1" type="ORF">ZHAS_00006722</name>
</gene>
<dbReference type="VEuPathDB" id="VectorBase:ASIC006722"/>
<reference evidence="2" key="2">
    <citation type="submission" date="2020-05" db="UniProtKB">
        <authorList>
            <consortium name="EnsemblMetazoa"/>
        </authorList>
    </citation>
    <scope>IDENTIFICATION</scope>
</reference>
<sequence>MSHRSEFCFSFPENAPTVRFLGTFRERNGKQVITNAVRWTPWEMKRKRCITEMELHPPAIQERAAIVVR</sequence>
<protein>
    <submittedName>
        <fullName evidence="1 2">Uncharacterized protein</fullName>
    </submittedName>
</protein>
<reference evidence="1 3" key="1">
    <citation type="journal article" date="2014" name="BMC Genomics">
        <title>Genome sequence of Anopheles sinensis provides insight into genetics basis of mosquito competence for malaria parasites.</title>
        <authorList>
            <person name="Zhou D."/>
            <person name="Zhang D."/>
            <person name="Ding G."/>
            <person name="Shi L."/>
            <person name="Hou Q."/>
            <person name="Ye Y."/>
            <person name="Xu Y."/>
            <person name="Zhou H."/>
            <person name="Xiong C."/>
            <person name="Li S."/>
            <person name="Yu J."/>
            <person name="Hong S."/>
            <person name="Yu X."/>
            <person name="Zou P."/>
            <person name="Chen C."/>
            <person name="Chang X."/>
            <person name="Wang W."/>
            <person name="Lv Y."/>
            <person name="Sun Y."/>
            <person name="Ma L."/>
            <person name="Shen B."/>
            <person name="Zhu C."/>
        </authorList>
    </citation>
    <scope>NUCLEOTIDE SEQUENCE [LARGE SCALE GENOMIC DNA]</scope>
</reference>
<evidence type="ECO:0000313" key="1">
    <source>
        <dbReference type="EMBL" id="KFB39013.1"/>
    </source>
</evidence>
<accession>A0A084VM19</accession>
<evidence type="ECO:0000313" key="2">
    <source>
        <dbReference type="EnsemblMetazoa" id="ASIC006722-PA"/>
    </source>
</evidence>
<dbReference type="Proteomes" id="UP000030765">
    <property type="component" value="Unassembled WGS sequence"/>
</dbReference>
<evidence type="ECO:0000313" key="3">
    <source>
        <dbReference type="Proteomes" id="UP000030765"/>
    </source>
</evidence>
<dbReference type="EnsemblMetazoa" id="ASIC006722-RA">
    <property type="protein sequence ID" value="ASIC006722-PA"/>
    <property type="gene ID" value="ASIC006722"/>
</dbReference>
<dbReference type="EMBL" id="KE524975">
    <property type="protein sequence ID" value="KFB39013.1"/>
    <property type="molecule type" value="Genomic_DNA"/>
</dbReference>